<dbReference type="PANTHER" id="PTHR43861:SF1">
    <property type="entry name" value="TRANS-ACONITATE 2-METHYLTRANSFERASE"/>
    <property type="match status" value="1"/>
</dbReference>
<dbReference type="SUPFAM" id="SSF53335">
    <property type="entry name" value="S-adenosyl-L-methionine-dependent methyltransferases"/>
    <property type="match status" value="1"/>
</dbReference>
<evidence type="ECO:0000313" key="4">
    <source>
        <dbReference type="EMBL" id="CAG9984583.1"/>
    </source>
</evidence>
<accession>A0A9N9UBH3</accession>
<evidence type="ECO:0000313" key="5">
    <source>
        <dbReference type="Proteomes" id="UP000754883"/>
    </source>
</evidence>
<keyword evidence="5" id="KW-1185">Reference proteome</keyword>
<reference evidence="4" key="1">
    <citation type="submission" date="2021-10" db="EMBL/GenBank/DDBJ databases">
        <authorList>
            <person name="Piombo E."/>
        </authorList>
    </citation>
    <scope>NUCLEOTIDE SEQUENCE</scope>
</reference>
<dbReference type="Proteomes" id="UP000754883">
    <property type="component" value="Unassembled WGS sequence"/>
</dbReference>
<keyword evidence="1" id="KW-0489">Methyltransferase</keyword>
<dbReference type="InterPro" id="IPR029063">
    <property type="entry name" value="SAM-dependent_MTases_sf"/>
</dbReference>
<evidence type="ECO:0000259" key="3">
    <source>
        <dbReference type="Pfam" id="PF13649"/>
    </source>
</evidence>
<dbReference type="OrthoDB" id="3647at2759"/>
<evidence type="ECO:0000256" key="2">
    <source>
        <dbReference type="ARBA" id="ARBA00022679"/>
    </source>
</evidence>
<dbReference type="PANTHER" id="PTHR43861">
    <property type="entry name" value="TRANS-ACONITATE 2-METHYLTRANSFERASE-RELATED"/>
    <property type="match status" value="1"/>
</dbReference>
<feature type="domain" description="Methyltransferase" evidence="3">
    <location>
        <begin position="42"/>
        <end position="143"/>
    </location>
</feature>
<dbReference type="GO" id="GO:0032259">
    <property type="term" value="P:methylation"/>
    <property type="evidence" value="ECO:0007669"/>
    <property type="project" value="UniProtKB-KW"/>
</dbReference>
<comment type="caution">
    <text evidence="4">The sequence shown here is derived from an EMBL/GenBank/DDBJ whole genome shotgun (WGS) entry which is preliminary data.</text>
</comment>
<dbReference type="CDD" id="cd02440">
    <property type="entry name" value="AdoMet_MTases"/>
    <property type="match status" value="1"/>
</dbReference>
<dbReference type="Gene3D" id="3.40.50.150">
    <property type="entry name" value="Vaccinia Virus protein VP39"/>
    <property type="match status" value="1"/>
</dbReference>
<dbReference type="EMBL" id="CABFNO020001387">
    <property type="protein sequence ID" value="CAG9984583.1"/>
    <property type="molecule type" value="Genomic_DNA"/>
</dbReference>
<sequence length="260" mass="29562">MSLYDNIGLKYNAVKYTPWGRLELFNFKKHIQPLLTKPNTNVLDLGCGTGFYTELLAEWGATTVTAVDVSTTMLAGAKARIRNSRYASIVEFFQRDGLKPTVYGPKPQSYDLIAGVWFLNYAKDFKELVCMFSTIRKNLRHGGVFVGVCMHPVEDVYNFIIHHNSKVWAMTGLEDIYQDRLPGDAGFVFKAVFHPPKDVRFGQTIEFEAYHLKKSLYEAAARLAGLQGNLEWQHCEFPDNLRGELGLNFDALDVQFFVVK</sequence>
<name>A0A9N9UBH3_9HYPO</name>
<dbReference type="InterPro" id="IPR041698">
    <property type="entry name" value="Methyltransf_25"/>
</dbReference>
<organism evidence="4 5">
    <name type="scientific">Clonostachys byssicola</name>
    <dbReference type="NCBI Taxonomy" id="160290"/>
    <lineage>
        <taxon>Eukaryota</taxon>
        <taxon>Fungi</taxon>
        <taxon>Dikarya</taxon>
        <taxon>Ascomycota</taxon>
        <taxon>Pezizomycotina</taxon>
        <taxon>Sordariomycetes</taxon>
        <taxon>Hypocreomycetidae</taxon>
        <taxon>Hypocreales</taxon>
        <taxon>Bionectriaceae</taxon>
        <taxon>Clonostachys</taxon>
    </lineage>
</organism>
<dbReference type="GO" id="GO:0008168">
    <property type="term" value="F:methyltransferase activity"/>
    <property type="evidence" value="ECO:0007669"/>
    <property type="project" value="UniProtKB-KW"/>
</dbReference>
<evidence type="ECO:0000256" key="1">
    <source>
        <dbReference type="ARBA" id="ARBA00022603"/>
    </source>
</evidence>
<gene>
    <name evidence="4" type="ORF">CBYS24578_00012308</name>
</gene>
<proteinExistence type="predicted"/>
<keyword evidence="2" id="KW-0808">Transferase</keyword>
<dbReference type="AlphaFoldDB" id="A0A9N9UBH3"/>
<dbReference type="Pfam" id="PF13649">
    <property type="entry name" value="Methyltransf_25"/>
    <property type="match status" value="1"/>
</dbReference>
<protein>
    <recommendedName>
        <fullName evidence="3">Methyltransferase domain-containing protein</fullName>
    </recommendedName>
</protein>